<sequence length="211" mass="22986">MASGFYAVAHAQARPIPDKFEHLLQLASLVATFFNLSVGVLLRIPSEMVNYSIEKDKDSVGVTILLVTANVMVIGLIVIRYLLSLGQSLYSVYKTPQCNWECCLSVFLSAQDTNDNLEDATEDGDDFAVYTMEISAGDMRMLDLGVANDVTGNIDGEEIDREPKDVEERSEATSGYDGRESPGRFQSPGGTRRQGATGPSVGMTGTLMEKR</sequence>
<proteinExistence type="predicted"/>
<feature type="transmembrane region" description="Helical" evidence="2">
    <location>
        <begin position="62"/>
        <end position="83"/>
    </location>
</feature>
<dbReference type="EMBL" id="MU826830">
    <property type="protein sequence ID" value="KAJ7373624.1"/>
    <property type="molecule type" value="Genomic_DNA"/>
</dbReference>
<gene>
    <name evidence="3" type="primary">pats1_2</name>
    <name evidence="3" type="ORF">OS493_011231</name>
</gene>
<name>A0A9W9Z3E9_9CNID</name>
<accession>A0A9W9Z3E9</accession>
<organism evidence="3 4">
    <name type="scientific">Desmophyllum pertusum</name>
    <dbReference type="NCBI Taxonomy" id="174260"/>
    <lineage>
        <taxon>Eukaryota</taxon>
        <taxon>Metazoa</taxon>
        <taxon>Cnidaria</taxon>
        <taxon>Anthozoa</taxon>
        <taxon>Hexacorallia</taxon>
        <taxon>Scleractinia</taxon>
        <taxon>Caryophylliina</taxon>
        <taxon>Caryophylliidae</taxon>
        <taxon>Desmophyllum</taxon>
    </lineage>
</organism>
<evidence type="ECO:0000256" key="1">
    <source>
        <dbReference type="SAM" id="MobiDB-lite"/>
    </source>
</evidence>
<reference evidence="3" key="1">
    <citation type="submission" date="2023-01" db="EMBL/GenBank/DDBJ databases">
        <title>Genome assembly of the deep-sea coral Lophelia pertusa.</title>
        <authorList>
            <person name="Herrera S."/>
            <person name="Cordes E."/>
        </authorList>
    </citation>
    <scope>NUCLEOTIDE SEQUENCE</scope>
    <source>
        <strain evidence="3">USNM1676648</strain>
        <tissue evidence="3">Polyp</tissue>
    </source>
</reference>
<dbReference type="OrthoDB" id="5971645at2759"/>
<dbReference type="EC" id="2.7.11.1" evidence="3"/>
<feature type="region of interest" description="Disordered" evidence="1">
    <location>
        <begin position="152"/>
        <end position="211"/>
    </location>
</feature>
<keyword evidence="2" id="KW-0812">Transmembrane</keyword>
<feature type="transmembrane region" description="Helical" evidence="2">
    <location>
        <begin position="23"/>
        <end position="42"/>
    </location>
</feature>
<keyword evidence="2" id="KW-1133">Transmembrane helix</keyword>
<keyword evidence="3" id="KW-0808">Transferase</keyword>
<feature type="compositionally biased region" description="Basic and acidic residues" evidence="1">
    <location>
        <begin position="161"/>
        <end position="182"/>
    </location>
</feature>
<evidence type="ECO:0000313" key="4">
    <source>
        <dbReference type="Proteomes" id="UP001163046"/>
    </source>
</evidence>
<dbReference type="AlphaFoldDB" id="A0A9W9Z3E9"/>
<keyword evidence="2" id="KW-0472">Membrane</keyword>
<protein>
    <submittedName>
        <fullName evidence="3">Regulation of response to stimulus</fullName>
        <ecNumber evidence="3">2.7.11.1</ecNumber>
    </submittedName>
</protein>
<comment type="caution">
    <text evidence="3">The sequence shown here is derived from an EMBL/GenBank/DDBJ whole genome shotgun (WGS) entry which is preliminary data.</text>
</comment>
<dbReference type="GO" id="GO:0004674">
    <property type="term" value="F:protein serine/threonine kinase activity"/>
    <property type="evidence" value="ECO:0007669"/>
    <property type="project" value="UniProtKB-EC"/>
</dbReference>
<evidence type="ECO:0000313" key="3">
    <source>
        <dbReference type="EMBL" id="KAJ7373624.1"/>
    </source>
</evidence>
<evidence type="ECO:0000256" key="2">
    <source>
        <dbReference type="SAM" id="Phobius"/>
    </source>
</evidence>
<keyword evidence="4" id="KW-1185">Reference proteome</keyword>
<dbReference type="Proteomes" id="UP001163046">
    <property type="component" value="Unassembled WGS sequence"/>
</dbReference>